<name>A0ABV8CSF9_9GAMM</name>
<accession>A0ABV8CSF9</accession>
<dbReference type="EMBL" id="JBHSAF010000015">
    <property type="protein sequence ID" value="MFC3914968.1"/>
    <property type="molecule type" value="Genomic_DNA"/>
</dbReference>
<evidence type="ECO:0000313" key="5">
    <source>
        <dbReference type="Proteomes" id="UP001595692"/>
    </source>
</evidence>
<dbReference type="GO" id="GO:0016787">
    <property type="term" value="F:hydrolase activity"/>
    <property type="evidence" value="ECO:0007669"/>
    <property type="project" value="UniProtKB-KW"/>
</dbReference>
<dbReference type="InterPro" id="IPR006047">
    <property type="entry name" value="GH13_cat_dom"/>
</dbReference>
<dbReference type="CDD" id="cd11316">
    <property type="entry name" value="AmyAc_bac2_AmyA"/>
    <property type="match status" value="1"/>
</dbReference>
<dbReference type="SUPFAM" id="SSF51445">
    <property type="entry name" value="(Trans)glycosidases"/>
    <property type="match status" value="1"/>
</dbReference>
<evidence type="ECO:0000256" key="2">
    <source>
        <dbReference type="SAM" id="SignalP"/>
    </source>
</evidence>
<evidence type="ECO:0000256" key="1">
    <source>
        <dbReference type="ARBA" id="ARBA00008061"/>
    </source>
</evidence>
<keyword evidence="2" id="KW-0732">Signal</keyword>
<evidence type="ECO:0000259" key="3">
    <source>
        <dbReference type="SMART" id="SM00642"/>
    </source>
</evidence>
<comment type="similarity">
    <text evidence="1">Belongs to the glycosyl hydrolase 13 family.</text>
</comment>
<dbReference type="InterPro" id="IPR045857">
    <property type="entry name" value="O16G_dom_2"/>
</dbReference>
<feature type="chain" id="PRO_5046045194" evidence="2">
    <location>
        <begin position="21"/>
        <end position="648"/>
    </location>
</feature>
<organism evidence="4 5">
    <name type="scientific">Pseudaeromonas sharmana</name>
    <dbReference type="NCBI Taxonomy" id="328412"/>
    <lineage>
        <taxon>Bacteria</taxon>
        <taxon>Pseudomonadati</taxon>
        <taxon>Pseudomonadota</taxon>
        <taxon>Gammaproteobacteria</taxon>
        <taxon>Aeromonadales</taxon>
        <taxon>Aeromonadaceae</taxon>
        <taxon>Pseudaeromonas</taxon>
    </lineage>
</organism>
<evidence type="ECO:0000313" key="4">
    <source>
        <dbReference type="EMBL" id="MFC3914968.1"/>
    </source>
</evidence>
<reference evidence="5" key="1">
    <citation type="journal article" date="2019" name="Int. J. Syst. Evol. Microbiol.">
        <title>The Global Catalogue of Microorganisms (GCM) 10K type strain sequencing project: providing services to taxonomists for standard genome sequencing and annotation.</title>
        <authorList>
            <consortium name="The Broad Institute Genomics Platform"/>
            <consortium name="The Broad Institute Genome Sequencing Center for Infectious Disease"/>
            <person name="Wu L."/>
            <person name="Ma J."/>
        </authorList>
    </citation>
    <scope>NUCLEOTIDE SEQUENCE [LARGE SCALE GENOMIC DNA]</scope>
    <source>
        <strain evidence="5">CCUG 54939</strain>
    </source>
</reference>
<keyword evidence="4" id="KW-0378">Hydrolase</keyword>
<dbReference type="PANTHER" id="PTHR10357">
    <property type="entry name" value="ALPHA-AMYLASE FAMILY MEMBER"/>
    <property type="match status" value="1"/>
</dbReference>
<dbReference type="Proteomes" id="UP001595692">
    <property type="component" value="Unassembled WGS sequence"/>
</dbReference>
<sequence>MKKKALPLCALILGASTLLSGCDTDQKTKPAPPAAVDDWHQKVAYEIFVRSFYDSNGDGTGDLAGVTAKLDYLSELGVDALWLMPITPGPTYHGYAVSDYNAIHPDYGTLEDFKTLIAAAHQHHIKVIPDLVVNHTSEQHPWFQGMLAGEASYQNFYRCGDQAVDGNWGEVAPGKYCYYSFGPQSGLPDLNYDEPAVRSEIKKVADFWLNLGVDGFRLDVAQDIGDGNDGYSVAWWQEFSTHVKLMKPDAFIIGEVNYDNPSDSAKIAPFLTGMNATFNFPLYNELVTAAAGLPKDLLATLNPIRAQYQAANPDFADGLVIGNHDRNRIASELNFIDSKIRRAVTWQMTLPGTPFIYYGDEIGMRGGHDLQGDPHKREPFDWYAAGDGQGMTTMTKAVYGAEAKNQIPFDGISLEEEQAAPGSLYHYYRQLIRIRKDNPILFNGQYQRVGTPQGTYGYQVTDSQADYNLLVVHNIDTEQPAELVVTADTTDLLTGTVYKSGDRIPLAAYGSTILRTTSTTLPVETGAIPDDAMDTSDVTLDIKVHVPANTPNDAQLYMPNSDDGWDPTTITVDPDTTLERVDASTFHIRVTRPRGTRLEYKFFRGSWASSETDVEGNWTGNRIFLFVDDQSEVDVNIQGWRDTNYQGS</sequence>
<proteinExistence type="inferred from homology"/>
<dbReference type="InterPro" id="IPR017853">
    <property type="entry name" value="GH"/>
</dbReference>
<feature type="domain" description="Glycosyl hydrolase family 13 catalytic" evidence="3">
    <location>
        <begin position="46"/>
        <end position="410"/>
    </location>
</feature>
<dbReference type="PANTHER" id="PTHR10357:SF179">
    <property type="entry name" value="NEUTRAL AND BASIC AMINO ACID TRANSPORT PROTEIN RBAT"/>
    <property type="match status" value="1"/>
</dbReference>
<comment type="caution">
    <text evidence="4">The sequence shown here is derived from an EMBL/GenBank/DDBJ whole genome shotgun (WGS) entry which is preliminary data.</text>
</comment>
<protein>
    <submittedName>
        <fullName evidence="4">Alpha-amylase family glycosyl hydrolase</fullName>
    </submittedName>
</protein>
<dbReference type="Pfam" id="PF00128">
    <property type="entry name" value="Alpha-amylase"/>
    <property type="match status" value="1"/>
</dbReference>
<feature type="signal peptide" evidence="2">
    <location>
        <begin position="1"/>
        <end position="20"/>
    </location>
</feature>
<dbReference type="PROSITE" id="PS51257">
    <property type="entry name" value="PROKAR_LIPOPROTEIN"/>
    <property type="match status" value="1"/>
</dbReference>
<dbReference type="Gene3D" id="3.20.20.80">
    <property type="entry name" value="Glycosidases"/>
    <property type="match status" value="1"/>
</dbReference>
<dbReference type="SMART" id="SM00642">
    <property type="entry name" value="Aamy"/>
    <property type="match status" value="1"/>
</dbReference>
<dbReference type="Gene3D" id="3.90.400.10">
    <property type="entry name" value="Oligo-1,6-glucosidase, Domain 2"/>
    <property type="match status" value="1"/>
</dbReference>
<keyword evidence="5" id="KW-1185">Reference proteome</keyword>
<gene>
    <name evidence="4" type="ORF">ACFOSS_16120</name>
</gene>
<dbReference type="RefSeq" id="WP_377154522.1">
    <property type="nucleotide sequence ID" value="NZ_JBHSAF010000015.1"/>
</dbReference>